<dbReference type="KEGG" id="prv:G7070_10830"/>
<dbReference type="Proteomes" id="UP000501058">
    <property type="component" value="Chromosome"/>
</dbReference>
<gene>
    <name evidence="2" type="ORF">G7070_10830</name>
</gene>
<dbReference type="InterPro" id="IPR000182">
    <property type="entry name" value="GNAT_dom"/>
</dbReference>
<proteinExistence type="predicted"/>
<dbReference type="RefSeq" id="WP_166233746.1">
    <property type="nucleotide sequence ID" value="NZ_CP049865.1"/>
</dbReference>
<dbReference type="AlphaFoldDB" id="A0A6G7Y779"/>
<evidence type="ECO:0000313" key="3">
    <source>
        <dbReference type="Proteomes" id="UP000501058"/>
    </source>
</evidence>
<dbReference type="PROSITE" id="PS51186">
    <property type="entry name" value="GNAT"/>
    <property type="match status" value="1"/>
</dbReference>
<organism evidence="2 3">
    <name type="scientific">Propioniciclava coleopterorum</name>
    <dbReference type="NCBI Taxonomy" id="2714937"/>
    <lineage>
        <taxon>Bacteria</taxon>
        <taxon>Bacillati</taxon>
        <taxon>Actinomycetota</taxon>
        <taxon>Actinomycetes</taxon>
        <taxon>Propionibacteriales</taxon>
        <taxon>Propionibacteriaceae</taxon>
        <taxon>Propioniciclava</taxon>
    </lineage>
</organism>
<dbReference type="PANTHER" id="PTHR43610:SF1">
    <property type="entry name" value="N-ACETYLTRANSFERASE DOMAIN-CONTAINING PROTEIN"/>
    <property type="match status" value="1"/>
</dbReference>
<dbReference type="Pfam" id="PF13302">
    <property type="entry name" value="Acetyltransf_3"/>
    <property type="match status" value="1"/>
</dbReference>
<keyword evidence="2" id="KW-0808">Transferase</keyword>
<dbReference type="GO" id="GO:0016747">
    <property type="term" value="F:acyltransferase activity, transferring groups other than amino-acyl groups"/>
    <property type="evidence" value="ECO:0007669"/>
    <property type="project" value="InterPro"/>
</dbReference>
<dbReference type="InterPro" id="IPR016181">
    <property type="entry name" value="Acyl_CoA_acyltransferase"/>
</dbReference>
<evidence type="ECO:0000259" key="1">
    <source>
        <dbReference type="PROSITE" id="PS51186"/>
    </source>
</evidence>
<sequence length="194" mass="21517">MGFLDPVTLLGREVRLEPLTSDHAGGLADAARLDQVWGLWYTSAPEADRMRADIDAKLARAATGEMLPFAVLRPDGVPVGVTTYLHPLPAVPAVEIGMTWLAASARRTAINTEAKKLLLGNAFEAWGCRRVAFRTTWLNLRSREAIERIGATFEGRIRNDRVMRDGTVTDSAQYSITDAEWPAVRQHLRHLLSR</sequence>
<dbReference type="SUPFAM" id="SSF55729">
    <property type="entry name" value="Acyl-CoA N-acyltransferases (Nat)"/>
    <property type="match status" value="1"/>
</dbReference>
<accession>A0A6G7Y779</accession>
<feature type="domain" description="N-acetyltransferase" evidence="1">
    <location>
        <begin position="14"/>
        <end position="168"/>
    </location>
</feature>
<name>A0A6G7Y779_9ACTN</name>
<protein>
    <submittedName>
        <fullName evidence="2">GNAT family N-acetyltransferase</fullName>
    </submittedName>
</protein>
<keyword evidence="3" id="KW-1185">Reference proteome</keyword>
<dbReference type="PANTHER" id="PTHR43610">
    <property type="entry name" value="BLL6696 PROTEIN"/>
    <property type="match status" value="1"/>
</dbReference>
<dbReference type="EMBL" id="CP049865">
    <property type="protein sequence ID" value="QIK72672.1"/>
    <property type="molecule type" value="Genomic_DNA"/>
</dbReference>
<dbReference type="Gene3D" id="3.40.630.30">
    <property type="match status" value="1"/>
</dbReference>
<reference evidence="2 3" key="1">
    <citation type="submission" date="2020-03" db="EMBL/GenBank/DDBJ databases">
        <title>Propioniciclava sp. nov., isolated from Hydrophilus acuminatus.</title>
        <authorList>
            <person name="Hyun D.-W."/>
            <person name="Bae J.-W."/>
        </authorList>
    </citation>
    <scope>NUCLEOTIDE SEQUENCE [LARGE SCALE GENOMIC DNA]</scope>
    <source>
        <strain evidence="2 3">HDW11</strain>
    </source>
</reference>
<evidence type="ECO:0000313" key="2">
    <source>
        <dbReference type="EMBL" id="QIK72672.1"/>
    </source>
</evidence>